<comment type="caution">
    <text evidence="2">The sequence shown here is derived from an EMBL/GenBank/DDBJ whole genome shotgun (WGS) entry which is preliminary data.</text>
</comment>
<dbReference type="Gene3D" id="3.40.50.300">
    <property type="entry name" value="P-loop containing nucleotide triphosphate hydrolases"/>
    <property type="match status" value="1"/>
</dbReference>
<dbReference type="InterPro" id="IPR027417">
    <property type="entry name" value="P-loop_NTPase"/>
</dbReference>
<organism evidence="2 3">
    <name type="scientific">Reticulomyxa filosa</name>
    <dbReference type="NCBI Taxonomy" id="46433"/>
    <lineage>
        <taxon>Eukaryota</taxon>
        <taxon>Sar</taxon>
        <taxon>Rhizaria</taxon>
        <taxon>Retaria</taxon>
        <taxon>Foraminifera</taxon>
        <taxon>Monothalamids</taxon>
        <taxon>Reticulomyxidae</taxon>
        <taxon>Reticulomyxa</taxon>
    </lineage>
</organism>
<name>X6LN05_RETFI</name>
<sequence>MNTTKQKLKKHYKSQNKISLMFNEPQQYTESCCVQLSAQFQKRKGHAPNKRNSTEERGEWSNLFDYSSMCDDIQDTVEVQDIWEKKDRELDIRHNCIFMGKWSNWDQFQLLLVPLKKISKAFDNDNRSDDDDDDDDIEKGWLKVMSVLSISNWDINDTKHILRSKDSLLLLLDGFDEIANEVNKKPGLKQWLQHCTANENSNYFVFMTSLPDSTCEYLKNPRIFNILGFQSQDIQTYLNSNPSLKLLSRIPLYLYLLCYLTRQSIPERKKSNKRKNVLQLDKLNDMLVSGLYEKLVGCYIKWNWIKFHGTECIPDLQTMFNAFEMEVNYLAHIAWEGLKCGQIVISCEIQQRVLTHINKKYPRANISEISQWSRINSFTFLRGQKYANSSYPIETVHFPHFAFQEWFAAYYLVNCLYELNESDNHKQACSVLVNEQLNPKYSMVIPFMAGILYDNIEKKKDMSGSGLLYFWNYYNLHHLNPFLFII</sequence>
<reference evidence="2 3" key="1">
    <citation type="journal article" date="2013" name="Curr. Biol.">
        <title>The Genome of the Foraminiferan Reticulomyxa filosa.</title>
        <authorList>
            <person name="Glockner G."/>
            <person name="Hulsmann N."/>
            <person name="Schleicher M."/>
            <person name="Noegel A.A."/>
            <person name="Eichinger L."/>
            <person name="Gallinger C."/>
            <person name="Pawlowski J."/>
            <person name="Sierra R."/>
            <person name="Euteneuer U."/>
            <person name="Pillet L."/>
            <person name="Moustafa A."/>
            <person name="Platzer M."/>
            <person name="Groth M."/>
            <person name="Szafranski K."/>
            <person name="Schliwa M."/>
        </authorList>
    </citation>
    <scope>NUCLEOTIDE SEQUENCE [LARGE SCALE GENOMIC DNA]</scope>
</reference>
<proteinExistence type="predicted"/>
<gene>
    <name evidence="2" type="ORF">RFI_34900</name>
</gene>
<protein>
    <submittedName>
        <fullName evidence="2">NTPase</fullName>
    </submittedName>
</protein>
<dbReference type="Pfam" id="PF05729">
    <property type="entry name" value="NACHT"/>
    <property type="match status" value="1"/>
</dbReference>
<dbReference type="AlphaFoldDB" id="X6LN05"/>
<keyword evidence="3" id="KW-1185">Reference proteome</keyword>
<evidence type="ECO:0000259" key="1">
    <source>
        <dbReference type="Pfam" id="PF05729"/>
    </source>
</evidence>
<dbReference type="EMBL" id="ASPP01035571">
    <property type="protein sequence ID" value="ETO02527.1"/>
    <property type="molecule type" value="Genomic_DNA"/>
</dbReference>
<evidence type="ECO:0000313" key="3">
    <source>
        <dbReference type="Proteomes" id="UP000023152"/>
    </source>
</evidence>
<accession>X6LN05</accession>
<feature type="domain" description="NACHT" evidence="1">
    <location>
        <begin position="158"/>
        <end position="239"/>
    </location>
</feature>
<dbReference type="Proteomes" id="UP000023152">
    <property type="component" value="Unassembled WGS sequence"/>
</dbReference>
<dbReference type="PANTHER" id="PTHR46844">
    <property type="entry name" value="SLR5058 PROTEIN"/>
    <property type="match status" value="1"/>
</dbReference>
<dbReference type="PANTHER" id="PTHR46844:SF1">
    <property type="entry name" value="SLR5058 PROTEIN"/>
    <property type="match status" value="1"/>
</dbReference>
<evidence type="ECO:0000313" key="2">
    <source>
        <dbReference type="EMBL" id="ETO02527.1"/>
    </source>
</evidence>
<dbReference type="InterPro" id="IPR007111">
    <property type="entry name" value="NACHT_NTPase"/>
</dbReference>